<dbReference type="EMBL" id="BQKI01000008">
    <property type="protein sequence ID" value="GJM99845.1"/>
    <property type="molecule type" value="Genomic_DNA"/>
</dbReference>
<organism evidence="5 6">
    <name type="scientific">Eleusine coracana subsp. coracana</name>
    <dbReference type="NCBI Taxonomy" id="191504"/>
    <lineage>
        <taxon>Eukaryota</taxon>
        <taxon>Viridiplantae</taxon>
        <taxon>Streptophyta</taxon>
        <taxon>Embryophyta</taxon>
        <taxon>Tracheophyta</taxon>
        <taxon>Spermatophyta</taxon>
        <taxon>Magnoliopsida</taxon>
        <taxon>Liliopsida</taxon>
        <taxon>Poales</taxon>
        <taxon>Poaceae</taxon>
        <taxon>PACMAD clade</taxon>
        <taxon>Chloridoideae</taxon>
        <taxon>Cynodonteae</taxon>
        <taxon>Eleusininae</taxon>
        <taxon>Eleusine</taxon>
    </lineage>
</organism>
<gene>
    <name evidence="5" type="primary">ga16983</name>
    <name evidence="5" type="ORF">PR202_ga16983</name>
</gene>
<evidence type="ECO:0000313" key="6">
    <source>
        <dbReference type="Proteomes" id="UP001054889"/>
    </source>
</evidence>
<dbReference type="Pfam" id="PF07731">
    <property type="entry name" value="Cu-oxidase_2"/>
    <property type="match status" value="1"/>
</dbReference>
<dbReference type="InterPro" id="IPR045087">
    <property type="entry name" value="Cu-oxidase_fam"/>
</dbReference>
<dbReference type="GO" id="GO:0016491">
    <property type="term" value="F:oxidoreductase activity"/>
    <property type="evidence" value="ECO:0007669"/>
    <property type="project" value="UniProtKB-KW"/>
</dbReference>
<dbReference type="Proteomes" id="UP001054889">
    <property type="component" value="Unassembled WGS sequence"/>
</dbReference>
<dbReference type="PROSITE" id="PS00079">
    <property type="entry name" value="MULTICOPPER_OXIDASE1"/>
    <property type="match status" value="1"/>
</dbReference>
<dbReference type="InterPro" id="IPR033138">
    <property type="entry name" value="Cu_oxidase_CS"/>
</dbReference>
<evidence type="ECO:0000256" key="1">
    <source>
        <dbReference type="ARBA" id="ARBA00010609"/>
    </source>
</evidence>
<proteinExistence type="inferred from homology"/>
<evidence type="ECO:0000313" key="5">
    <source>
        <dbReference type="EMBL" id="GJM99845.1"/>
    </source>
</evidence>
<dbReference type="InterPro" id="IPR011706">
    <property type="entry name" value="Cu-oxidase_C"/>
</dbReference>
<sequence length="158" mass="17822">MYPPVQFNCTAQNVSRALQQPVPATKLYVPAPLRLRRAPRPAGHQHYIVTPENHHHPIHIHGYDFFILAKGFGNLDHNKDIQIEVQPRRPTAAEHRGRVPVNGWAVIQFVADNPGVWLMQCHLDVHITWGLAMAFLVEDGYGELQSLPPPPVDLPTCK</sequence>
<evidence type="ECO:0000256" key="2">
    <source>
        <dbReference type="ARBA" id="ARBA00022723"/>
    </source>
</evidence>
<accession>A0AAV5CNT5</accession>
<dbReference type="PANTHER" id="PTHR11709:SF431">
    <property type="entry name" value="LACCASE-5"/>
    <property type="match status" value="1"/>
</dbReference>
<name>A0AAV5CNT5_ELECO</name>
<keyword evidence="3" id="KW-0560">Oxidoreductase</keyword>
<reference evidence="5" key="1">
    <citation type="journal article" date="2018" name="DNA Res.">
        <title>Multiple hybrid de novo genome assembly of finger millet, an orphan allotetraploid crop.</title>
        <authorList>
            <person name="Hatakeyama M."/>
            <person name="Aluri S."/>
            <person name="Balachadran M.T."/>
            <person name="Sivarajan S.R."/>
            <person name="Patrignani A."/>
            <person name="Gruter S."/>
            <person name="Poveda L."/>
            <person name="Shimizu-Inatsugi R."/>
            <person name="Baeten J."/>
            <person name="Francoijs K.J."/>
            <person name="Nataraja K.N."/>
            <person name="Reddy Y.A.N."/>
            <person name="Phadnis S."/>
            <person name="Ravikumar R.L."/>
            <person name="Schlapbach R."/>
            <person name="Sreeman S.M."/>
            <person name="Shimizu K.K."/>
        </authorList>
    </citation>
    <scope>NUCLEOTIDE SEQUENCE</scope>
</reference>
<dbReference type="Gene3D" id="2.60.40.420">
    <property type="entry name" value="Cupredoxins - blue copper proteins"/>
    <property type="match status" value="1"/>
</dbReference>
<dbReference type="SUPFAM" id="SSF49503">
    <property type="entry name" value="Cupredoxins"/>
    <property type="match status" value="1"/>
</dbReference>
<dbReference type="AlphaFoldDB" id="A0AAV5CNT5"/>
<keyword evidence="6" id="KW-1185">Reference proteome</keyword>
<dbReference type="GO" id="GO:0005507">
    <property type="term" value="F:copper ion binding"/>
    <property type="evidence" value="ECO:0007669"/>
    <property type="project" value="InterPro"/>
</dbReference>
<comment type="caution">
    <text evidence="5">The sequence shown here is derived from an EMBL/GenBank/DDBJ whole genome shotgun (WGS) entry which is preliminary data.</text>
</comment>
<protein>
    <recommendedName>
        <fullName evidence="4">Plastocyanin-like domain-containing protein</fullName>
    </recommendedName>
</protein>
<evidence type="ECO:0000259" key="4">
    <source>
        <dbReference type="Pfam" id="PF07731"/>
    </source>
</evidence>
<comment type="similarity">
    <text evidence="1">Belongs to the multicopper oxidase family.</text>
</comment>
<feature type="domain" description="Plastocyanin-like" evidence="4">
    <location>
        <begin position="48"/>
        <end position="139"/>
    </location>
</feature>
<dbReference type="PANTHER" id="PTHR11709">
    <property type="entry name" value="MULTI-COPPER OXIDASE"/>
    <property type="match status" value="1"/>
</dbReference>
<dbReference type="InterPro" id="IPR008972">
    <property type="entry name" value="Cupredoxin"/>
</dbReference>
<evidence type="ECO:0000256" key="3">
    <source>
        <dbReference type="ARBA" id="ARBA00023002"/>
    </source>
</evidence>
<keyword evidence="2" id="KW-0479">Metal-binding</keyword>
<reference evidence="5" key="2">
    <citation type="submission" date="2021-12" db="EMBL/GenBank/DDBJ databases">
        <title>Resequencing data analysis of finger millet.</title>
        <authorList>
            <person name="Hatakeyama M."/>
            <person name="Aluri S."/>
            <person name="Balachadran M.T."/>
            <person name="Sivarajan S.R."/>
            <person name="Poveda L."/>
            <person name="Shimizu-Inatsugi R."/>
            <person name="Schlapbach R."/>
            <person name="Sreeman S.M."/>
            <person name="Shimizu K.K."/>
        </authorList>
    </citation>
    <scope>NUCLEOTIDE SEQUENCE</scope>
</reference>